<evidence type="ECO:0000256" key="1">
    <source>
        <dbReference type="SAM" id="Phobius"/>
    </source>
</evidence>
<proteinExistence type="predicted"/>
<keyword evidence="1" id="KW-0812">Transmembrane</keyword>
<keyword evidence="1" id="KW-1133">Transmembrane helix</keyword>
<protein>
    <submittedName>
        <fullName evidence="2">Uncharacterized protein</fullName>
    </submittedName>
</protein>
<sequence length="116" mass="13706">MYLKVYCSKQDSINNLHYIFVTVSTCIQLSYRLWKMKEATRAYDCGSILAFFWKRWRGRSPCIPAIIQFLQCSLHIISSFLVNYTVKQFVGVSLKCYFGIYRCKTICEKSYFFALT</sequence>
<accession>A0AAQ3PYU5</accession>
<dbReference type="EMBL" id="CP136890">
    <property type="protein sequence ID" value="WOK91344.1"/>
    <property type="molecule type" value="Genomic_DNA"/>
</dbReference>
<evidence type="ECO:0000313" key="3">
    <source>
        <dbReference type="Proteomes" id="UP001327560"/>
    </source>
</evidence>
<name>A0AAQ3PYU5_9LILI</name>
<evidence type="ECO:0000313" key="2">
    <source>
        <dbReference type="EMBL" id="WOK91344.1"/>
    </source>
</evidence>
<gene>
    <name evidence="2" type="ORF">Cni_G00035</name>
</gene>
<organism evidence="2 3">
    <name type="scientific">Canna indica</name>
    <name type="common">Indian-shot</name>
    <dbReference type="NCBI Taxonomy" id="4628"/>
    <lineage>
        <taxon>Eukaryota</taxon>
        <taxon>Viridiplantae</taxon>
        <taxon>Streptophyta</taxon>
        <taxon>Embryophyta</taxon>
        <taxon>Tracheophyta</taxon>
        <taxon>Spermatophyta</taxon>
        <taxon>Magnoliopsida</taxon>
        <taxon>Liliopsida</taxon>
        <taxon>Zingiberales</taxon>
        <taxon>Cannaceae</taxon>
        <taxon>Canna</taxon>
    </lineage>
</organism>
<dbReference type="Proteomes" id="UP001327560">
    <property type="component" value="Chromosome 1"/>
</dbReference>
<keyword evidence="3" id="KW-1185">Reference proteome</keyword>
<feature type="transmembrane region" description="Helical" evidence="1">
    <location>
        <begin position="16"/>
        <end position="34"/>
    </location>
</feature>
<reference evidence="2 3" key="1">
    <citation type="submission" date="2023-10" db="EMBL/GenBank/DDBJ databases">
        <title>Chromosome-scale genome assembly provides insights into flower coloration mechanisms of Canna indica.</title>
        <authorList>
            <person name="Li C."/>
        </authorList>
    </citation>
    <scope>NUCLEOTIDE SEQUENCE [LARGE SCALE GENOMIC DNA]</scope>
    <source>
        <tissue evidence="2">Flower</tissue>
    </source>
</reference>
<keyword evidence="1" id="KW-0472">Membrane</keyword>
<dbReference type="AlphaFoldDB" id="A0AAQ3PYU5"/>